<dbReference type="PANTHER" id="PTHR15140">
    <property type="entry name" value="TUBULIN-SPECIFIC CHAPERONE E"/>
    <property type="match status" value="1"/>
</dbReference>
<sequence length="342" mass="39652">MESEAKEAEEEVVVEEKAEVVAEEKAEVVAEEGYEGEGEGRGRDQKVNPYSHKQLAQCRLAFCGVDNLEEWSSSGSVVGSVFYRNEEDTVITSRFFRNFKFLYVKESILSSMANLWNVGTLILKGSGGNLTVPITIWKMVKLRQLHIFNDSFALENAEELLEDSLELYDLKTLSTQCFPCMEDVELMLRKTPNLRELICRFKGINRGQFPVFDFPTRLETLHIFPMLEEAHRRYPVCISASNFKKLTVECFRLGIENLSNIFQLQNLRVLELVSVNFDDKRWEVSNDEFSQLKVLTLSNCYFEEWTVTDDAFPNLQRLSLACLPITQRDPFLFRRQRFFTVH</sequence>
<dbReference type="AlphaFoldDB" id="A0AAE1V5S5"/>
<dbReference type="PANTHER" id="PTHR15140:SF42">
    <property type="entry name" value="LATE BLIGHT RESISTANCE PROTEIN R1-A-LIKE"/>
    <property type="match status" value="1"/>
</dbReference>
<proteinExistence type="predicted"/>
<comment type="caution">
    <text evidence="2">The sequence shown here is derived from an EMBL/GenBank/DDBJ whole genome shotgun (WGS) entry which is preliminary data.</text>
</comment>
<organism evidence="2 3">
    <name type="scientific">Anisodus tanguticus</name>
    <dbReference type="NCBI Taxonomy" id="243964"/>
    <lineage>
        <taxon>Eukaryota</taxon>
        <taxon>Viridiplantae</taxon>
        <taxon>Streptophyta</taxon>
        <taxon>Embryophyta</taxon>
        <taxon>Tracheophyta</taxon>
        <taxon>Spermatophyta</taxon>
        <taxon>Magnoliopsida</taxon>
        <taxon>eudicotyledons</taxon>
        <taxon>Gunneridae</taxon>
        <taxon>Pentapetalae</taxon>
        <taxon>asterids</taxon>
        <taxon>lamiids</taxon>
        <taxon>Solanales</taxon>
        <taxon>Solanaceae</taxon>
        <taxon>Solanoideae</taxon>
        <taxon>Hyoscyameae</taxon>
        <taxon>Anisodus</taxon>
    </lineage>
</organism>
<gene>
    <name evidence="2" type="ORF">RND71_023128</name>
</gene>
<dbReference type="Gene3D" id="3.80.10.10">
    <property type="entry name" value="Ribonuclease Inhibitor"/>
    <property type="match status" value="1"/>
</dbReference>
<dbReference type="Proteomes" id="UP001291623">
    <property type="component" value="Unassembled WGS sequence"/>
</dbReference>
<dbReference type="SUPFAM" id="SSF52058">
    <property type="entry name" value="L domain-like"/>
    <property type="match status" value="1"/>
</dbReference>
<protein>
    <submittedName>
        <fullName evidence="2">Uncharacterized protein</fullName>
    </submittedName>
</protein>
<feature type="region of interest" description="Disordered" evidence="1">
    <location>
        <begin position="24"/>
        <end position="46"/>
    </location>
</feature>
<evidence type="ECO:0000313" key="3">
    <source>
        <dbReference type="Proteomes" id="UP001291623"/>
    </source>
</evidence>
<dbReference type="InterPro" id="IPR032675">
    <property type="entry name" value="LRR_dom_sf"/>
</dbReference>
<reference evidence="2" key="1">
    <citation type="submission" date="2023-12" db="EMBL/GenBank/DDBJ databases">
        <title>Genome assembly of Anisodus tanguticus.</title>
        <authorList>
            <person name="Wang Y.-J."/>
        </authorList>
    </citation>
    <scope>NUCLEOTIDE SEQUENCE</scope>
    <source>
        <strain evidence="2">KB-2021</strain>
        <tissue evidence="2">Leaf</tissue>
    </source>
</reference>
<evidence type="ECO:0000313" key="2">
    <source>
        <dbReference type="EMBL" id="KAK4357518.1"/>
    </source>
</evidence>
<keyword evidence="3" id="KW-1185">Reference proteome</keyword>
<name>A0AAE1V5S5_9SOLA</name>
<accession>A0AAE1V5S5</accession>
<dbReference type="EMBL" id="JAVYJV010000012">
    <property type="protein sequence ID" value="KAK4357518.1"/>
    <property type="molecule type" value="Genomic_DNA"/>
</dbReference>
<evidence type="ECO:0000256" key="1">
    <source>
        <dbReference type="SAM" id="MobiDB-lite"/>
    </source>
</evidence>